<protein>
    <submittedName>
        <fullName evidence="2">Uncharacterized protein</fullName>
    </submittedName>
</protein>
<reference evidence="2 3" key="1">
    <citation type="journal article" date="2018" name="J. Allergy Clin. Immunol.">
        <title>High-quality assembly of Dermatophagoides pteronyssinus genome and transcriptome reveals a wide range of novel allergens.</title>
        <authorList>
            <person name="Liu X.Y."/>
            <person name="Yang K.Y."/>
            <person name="Wang M.Q."/>
            <person name="Kwok J.S."/>
            <person name="Zeng X."/>
            <person name="Yang Z."/>
            <person name="Xiao X.J."/>
            <person name="Lau C.P."/>
            <person name="Li Y."/>
            <person name="Huang Z.M."/>
            <person name="Ba J.G."/>
            <person name="Yim A.K."/>
            <person name="Ouyang C.Y."/>
            <person name="Ngai S.M."/>
            <person name="Chan T.F."/>
            <person name="Leung E.L."/>
            <person name="Liu L."/>
            <person name="Liu Z.G."/>
            <person name="Tsui S.K."/>
        </authorList>
    </citation>
    <scope>NUCLEOTIDE SEQUENCE [LARGE SCALE GENOMIC DNA]</scope>
    <source>
        <strain evidence="2">Derp</strain>
    </source>
</reference>
<organism evidence="2 3">
    <name type="scientific">Dermatophagoides pteronyssinus</name>
    <name type="common">European house dust mite</name>
    <dbReference type="NCBI Taxonomy" id="6956"/>
    <lineage>
        <taxon>Eukaryota</taxon>
        <taxon>Metazoa</taxon>
        <taxon>Ecdysozoa</taxon>
        <taxon>Arthropoda</taxon>
        <taxon>Chelicerata</taxon>
        <taxon>Arachnida</taxon>
        <taxon>Acari</taxon>
        <taxon>Acariformes</taxon>
        <taxon>Sarcoptiformes</taxon>
        <taxon>Astigmata</taxon>
        <taxon>Psoroptidia</taxon>
        <taxon>Analgoidea</taxon>
        <taxon>Pyroglyphidae</taxon>
        <taxon>Dermatophagoidinae</taxon>
        <taxon>Dermatophagoides</taxon>
    </lineage>
</organism>
<sequence length="65" mass="7323">MDFFCHDFFSATGLCFPILFARSSSSLLASLTTRTTTTTTIPNGIFTNRNHQSKQPNESQNNSYR</sequence>
<comment type="caution">
    <text evidence="2">The sequence shown here is derived from an EMBL/GenBank/DDBJ whole genome shotgun (WGS) entry which is preliminary data.</text>
</comment>
<reference evidence="2 3" key="2">
    <citation type="journal article" date="2022" name="Mol. Biol. Evol.">
        <title>Comparative Genomics Reveals Insights into the Divergent Evolution of Astigmatic Mites and Household Pest Adaptations.</title>
        <authorList>
            <person name="Xiong Q."/>
            <person name="Wan A.T."/>
            <person name="Liu X."/>
            <person name="Fung C.S."/>
            <person name="Xiao X."/>
            <person name="Malainual N."/>
            <person name="Hou J."/>
            <person name="Wang L."/>
            <person name="Wang M."/>
            <person name="Yang K.Y."/>
            <person name="Cui Y."/>
            <person name="Leung E.L."/>
            <person name="Nong W."/>
            <person name="Shin S.K."/>
            <person name="Au S.W."/>
            <person name="Jeong K.Y."/>
            <person name="Chew F.T."/>
            <person name="Hui J.H."/>
            <person name="Leung T.F."/>
            <person name="Tungtrongchitr A."/>
            <person name="Zhong N."/>
            <person name="Liu Z."/>
            <person name="Tsui S.K."/>
        </authorList>
    </citation>
    <scope>NUCLEOTIDE SEQUENCE [LARGE SCALE GENOMIC DNA]</scope>
    <source>
        <strain evidence="2">Derp</strain>
    </source>
</reference>
<dbReference type="EMBL" id="NJHN03000041">
    <property type="protein sequence ID" value="KAH9421375.1"/>
    <property type="molecule type" value="Genomic_DNA"/>
</dbReference>
<evidence type="ECO:0000256" key="1">
    <source>
        <dbReference type="SAM" id="MobiDB-lite"/>
    </source>
</evidence>
<name>A0ABQ8JG59_DERPT</name>
<evidence type="ECO:0000313" key="2">
    <source>
        <dbReference type="EMBL" id="KAH9421375.1"/>
    </source>
</evidence>
<proteinExistence type="predicted"/>
<gene>
    <name evidence="2" type="ORF">DERP_010512</name>
</gene>
<feature type="compositionally biased region" description="Polar residues" evidence="1">
    <location>
        <begin position="41"/>
        <end position="65"/>
    </location>
</feature>
<evidence type="ECO:0000313" key="3">
    <source>
        <dbReference type="Proteomes" id="UP000887458"/>
    </source>
</evidence>
<keyword evidence="3" id="KW-1185">Reference proteome</keyword>
<accession>A0ABQ8JG59</accession>
<feature type="region of interest" description="Disordered" evidence="1">
    <location>
        <begin position="40"/>
        <end position="65"/>
    </location>
</feature>
<dbReference type="Proteomes" id="UP000887458">
    <property type="component" value="Unassembled WGS sequence"/>
</dbReference>